<comment type="caution">
    <text evidence="2">The sequence shown here is derived from an EMBL/GenBank/DDBJ whole genome shotgun (WGS) entry which is preliminary data.</text>
</comment>
<sequence>MNIPLLLIYAGLYFSPLSDRDQLDITAALTVGSLLFNIEAASIWILLRFLRFDPSVKRFSNEVMHDTGIASLMQNLGIPTKGSSGTKRPPYAPYDYTRGYVNGMYGQSHNPYLY</sequence>
<name>A0A210PHM0_MIZYE</name>
<evidence type="ECO:0000313" key="3">
    <source>
        <dbReference type="Proteomes" id="UP000242188"/>
    </source>
</evidence>
<feature type="transmembrane region" description="Helical" evidence="1">
    <location>
        <begin position="25"/>
        <end position="50"/>
    </location>
</feature>
<evidence type="ECO:0000313" key="2">
    <source>
        <dbReference type="EMBL" id="OWF35980.1"/>
    </source>
</evidence>
<dbReference type="EMBL" id="NEDP02076691">
    <property type="protein sequence ID" value="OWF35980.1"/>
    <property type="molecule type" value="Genomic_DNA"/>
</dbReference>
<reference evidence="2 3" key="1">
    <citation type="journal article" date="2017" name="Nat. Ecol. Evol.">
        <title>Scallop genome provides insights into evolution of bilaterian karyotype and development.</title>
        <authorList>
            <person name="Wang S."/>
            <person name="Zhang J."/>
            <person name="Jiao W."/>
            <person name="Li J."/>
            <person name="Xun X."/>
            <person name="Sun Y."/>
            <person name="Guo X."/>
            <person name="Huan P."/>
            <person name="Dong B."/>
            <person name="Zhang L."/>
            <person name="Hu X."/>
            <person name="Sun X."/>
            <person name="Wang J."/>
            <person name="Zhao C."/>
            <person name="Wang Y."/>
            <person name="Wang D."/>
            <person name="Huang X."/>
            <person name="Wang R."/>
            <person name="Lv J."/>
            <person name="Li Y."/>
            <person name="Zhang Z."/>
            <person name="Liu B."/>
            <person name="Lu W."/>
            <person name="Hui Y."/>
            <person name="Liang J."/>
            <person name="Zhou Z."/>
            <person name="Hou R."/>
            <person name="Li X."/>
            <person name="Liu Y."/>
            <person name="Li H."/>
            <person name="Ning X."/>
            <person name="Lin Y."/>
            <person name="Zhao L."/>
            <person name="Xing Q."/>
            <person name="Dou J."/>
            <person name="Li Y."/>
            <person name="Mao J."/>
            <person name="Guo H."/>
            <person name="Dou H."/>
            <person name="Li T."/>
            <person name="Mu C."/>
            <person name="Jiang W."/>
            <person name="Fu Q."/>
            <person name="Fu X."/>
            <person name="Miao Y."/>
            <person name="Liu J."/>
            <person name="Yu Q."/>
            <person name="Li R."/>
            <person name="Liao H."/>
            <person name="Li X."/>
            <person name="Kong Y."/>
            <person name="Jiang Z."/>
            <person name="Chourrout D."/>
            <person name="Li R."/>
            <person name="Bao Z."/>
        </authorList>
    </citation>
    <scope>NUCLEOTIDE SEQUENCE [LARGE SCALE GENOMIC DNA]</scope>
    <source>
        <strain evidence="2 3">PY_sf001</strain>
    </source>
</reference>
<keyword evidence="3" id="KW-1185">Reference proteome</keyword>
<organism evidence="2 3">
    <name type="scientific">Mizuhopecten yessoensis</name>
    <name type="common">Japanese scallop</name>
    <name type="synonym">Patinopecten yessoensis</name>
    <dbReference type="NCBI Taxonomy" id="6573"/>
    <lineage>
        <taxon>Eukaryota</taxon>
        <taxon>Metazoa</taxon>
        <taxon>Spiralia</taxon>
        <taxon>Lophotrochozoa</taxon>
        <taxon>Mollusca</taxon>
        <taxon>Bivalvia</taxon>
        <taxon>Autobranchia</taxon>
        <taxon>Pteriomorphia</taxon>
        <taxon>Pectinida</taxon>
        <taxon>Pectinoidea</taxon>
        <taxon>Pectinidae</taxon>
        <taxon>Mizuhopecten</taxon>
    </lineage>
</organism>
<accession>A0A210PHM0</accession>
<gene>
    <name evidence="2" type="ORF">KP79_PYT21927</name>
</gene>
<evidence type="ECO:0000256" key="1">
    <source>
        <dbReference type="SAM" id="Phobius"/>
    </source>
</evidence>
<proteinExistence type="predicted"/>
<keyword evidence="1" id="KW-0812">Transmembrane</keyword>
<keyword evidence="1" id="KW-0472">Membrane</keyword>
<protein>
    <submittedName>
        <fullName evidence="2">Uncharacterized protein</fullName>
    </submittedName>
</protein>
<dbReference type="AlphaFoldDB" id="A0A210PHM0"/>
<dbReference type="Proteomes" id="UP000242188">
    <property type="component" value="Unassembled WGS sequence"/>
</dbReference>
<keyword evidence="1" id="KW-1133">Transmembrane helix</keyword>